<evidence type="ECO:0000313" key="6">
    <source>
        <dbReference type="Proteomes" id="UP000824334"/>
    </source>
</evidence>
<dbReference type="CDD" id="cd06171">
    <property type="entry name" value="Sigma70_r4"/>
    <property type="match status" value="1"/>
</dbReference>
<dbReference type="Pfam" id="PF08281">
    <property type="entry name" value="Sigma70_r4_2"/>
    <property type="match status" value="1"/>
</dbReference>
<dbReference type="Proteomes" id="UP000824334">
    <property type="component" value="Chromosome"/>
</dbReference>
<dbReference type="InterPro" id="IPR039425">
    <property type="entry name" value="RNA_pol_sigma-70-like"/>
</dbReference>
<evidence type="ECO:0000259" key="4">
    <source>
        <dbReference type="Pfam" id="PF08281"/>
    </source>
</evidence>
<protein>
    <submittedName>
        <fullName evidence="5">Sigma-70 family RNA polymerase sigma factor</fullName>
    </submittedName>
</protein>
<keyword evidence="3" id="KW-0804">Transcription</keyword>
<dbReference type="GeneID" id="94374724"/>
<sequence>MTDAKELDAATTRSLNGLYRGHAAWLARALRQRLGAEDAGDLVHDTYLQIRPYLRDEIRHPKALLWRIALNLLRDRKRREAVRLTHAKGVSEIGSVAAPQFDTLLLKELIKSMPEAARDVFVLARFEGMTQPQIAQALGISLATVERRMAMALQHCSAALND</sequence>
<accession>A0ABX8TPU3</accession>
<feature type="domain" description="RNA polymerase sigma factor 70 region 4 type 2" evidence="4">
    <location>
        <begin position="105"/>
        <end position="156"/>
    </location>
</feature>
<dbReference type="InterPro" id="IPR013249">
    <property type="entry name" value="RNA_pol_sigma70_r4_t2"/>
</dbReference>
<keyword evidence="2" id="KW-0731">Sigma factor</keyword>
<evidence type="ECO:0000313" key="5">
    <source>
        <dbReference type="EMBL" id="QYC11444.1"/>
    </source>
</evidence>
<proteinExistence type="predicted"/>
<reference evidence="5 6" key="1">
    <citation type="submission" date="2021-07" db="EMBL/GenBank/DDBJ databases">
        <title>Isolation and characterization of bacteria from a gold mining with a capacity of golden bioaccumulation.</title>
        <authorList>
            <person name="Yang X.J."/>
        </authorList>
    </citation>
    <scope>NUCLEOTIDE SEQUENCE [LARGE SCALE GENOMIC DNA]</scope>
    <source>
        <strain evidence="5 6">Au29</strain>
    </source>
</reference>
<keyword evidence="1" id="KW-0805">Transcription regulation</keyword>
<dbReference type="EMBL" id="CP080034">
    <property type="protein sequence ID" value="QYC11444.1"/>
    <property type="molecule type" value="Genomic_DNA"/>
</dbReference>
<keyword evidence="6" id="KW-1185">Reference proteome</keyword>
<organism evidence="5 6">
    <name type="scientific">Brevundimonas nasdae</name>
    <dbReference type="NCBI Taxonomy" id="172043"/>
    <lineage>
        <taxon>Bacteria</taxon>
        <taxon>Pseudomonadati</taxon>
        <taxon>Pseudomonadota</taxon>
        <taxon>Alphaproteobacteria</taxon>
        <taxon>Caulobacterales</taxon>
        <taxon>Caulobacteraceae</taxon>
        <taxon>Brevundimonas</taxon>
    </lineage>
</organism>
<evidence type="ECO:0000256" key="2">
    <source>
        <dbReference type="ARBA" id="ARBA00023082"/>
    </source>
</evidence>
<dbReference type="NCBIfam" id="TIGR02937">
    <property type="entry name" value="sigma70-ECF"/>
    <property type="match status" value="1"/>
</dbReference>
<evidence type="ECO:0000256" key="3">
    <source>
        <dbReference type="ARBA" id="ARBA00023163"/>
    </source>
</evidence>
<name>A0ABX8TPU3_9CAUL</name>
<dbReference type="PANTHER" id="PTHR43133:SF63">
    <property type="entry name" value="RNA POLYMERASE SIGMA FACTOR FECI-RELATED"/>
    <property type="match status" value="1"/>
</dbReference>
<dbReference type="RefSeq" id="WP_219354023.1">
    <property type="nucleotide sequence ID" value="NZ_CP080034.1"/>
</dbReference>
<dbReference type="InterPro" id="IPR014284">
    <property type="entry name" value="RNA_pol_sigma-70_dom"/>
</dbReference>
<gene>
    <name evidence="5" type="ORF">KWG56_05570</name>
</gene>
<dbReference type="PANTHER" id="PTHR43133">
    <property type="entry name" value="RNA POLYMERASE ECF-TYPE SIGMA FACTO"/>
    <property type="match status" value="1"/>
</dbReference>
<evidence type="ECO:0000256" key="1">
    <source>
        <dbReference type="ARBA" id="ARBA00023015"/>
    </source>
</evidence>